<dbReference type="GO" id="GO:0000976">
    <property type="term" value="F:transcription cis-regulatory region binding"/>
    <property type="evidence" value="ECO:0007669"/>
    <property type="project" value="TreeGrafter"/>
</dbReference>
<protein>
    <submittedName>
        <fullName evidence="5">Transcriptional regulator, TetR family</fullName>
    </submittedName>
</protein>
<name>A0A1G7BG49_9PROT</name>
<dbReference type="Proteomes" id="UP000183685">
    <property type="component" value="Unassembled WGS sequence"/>
</dbReference>
<sequence length="200" mass="22452">MTNTVKMDAPDVLEISPAKERILKEAIDLFYEKGFERTTVRDIAARAGILSGSLFHHFKSKQEILYTAMALTTRTMGESAEKAVEGITDPARQLRALILNELNSIHRETGHAAYVLVDEWRSLDDTYKEAVLAIRDNSYEACWDAALEGCAAKGLLKGDLRVTRQLIRGSLAWTRNWYQTDGKMTLKALADEVLATFLSR</sequence>
<keyword evidence="6" id="KW-1185">Reference proteome</keyword>
<evidence type="ECO:0000313" key="5">
    <source>
        <dbReference type="EMBL" id="SDE25847.1"/>
    </source>
</evidence>
<dbReference type="InterPro" id="IPR036271">
    <property type="entry name" value="Tet_transcr_reg_TetR-rel_C_sf"/>
</dbReference>
<dbReference type="Pfam" id="PF00440">
    <property type="entry name" value="TetR_N"/>
    <property type="match status" value="1"/>
</dbReference>
<dbReference type="Gene3D" id="1.10.357.10">
    <property type="entry name" value="Tetracycline Repressor, domain 2"/>
    <property type="match status" value="1"/>
</dbReference>
<evidence type="ECO:0000256" key="3">
    <source>
        <dbReference type="PROSITE-ProRule" id="PRU00335"/>
    </source>
</evidence>
<evidence type="ECO:0000259" key="4">
    <source>
        <dbReference type="PROSITE" id="PS50977"/>
    </source>
</evidence>
<dbReference type="PROSITE" id="PS50977">
    <property type="entry name" value="HTH_TETR_2"/>
    <property type="match status" value="1"/>
</dbReference>
<proteinExistence type="predicted"/>
<dbReference type="EMBL" id="FNAK01000005">
    <property type="protein sequence ID" value="SDE25847.1"/>
    <property type="molecule type" value="Genomic_DNA"/>
</dbReference>
<dbReference type="RefSeq" id="WP_068307649.1">
    <property type="nucleotide sequence ID" value="NZ_FNAK01000005.1"/>
</dbReference>
<dbReference type="InterPro" id="IPR001647">
    <property type="entry name" value="HTH_TetR"/>
</dbReference>
<dbReference type="Pfam" id="PF17932">
    <property type="entry name" value="TetR_C_24"/>
    <property type="match status" value="1"/>
</dbReference>
<feature type="domain" description="HTH tetR-type" evidence="4">
    <location>
        <begin position="16"/>
        <end position="76"/>
    </location>
</feature>
<dbReference type="OrthoDB" id="7618612at2"/>
<dbReference type="STRING" id="637679.GCA_001550055_03661"/>
<dbReference type="PRINTS" id="PR00455">
    <property type="entry name" value="HTHTETR"/>
</dbReference>
<accession>A0A1G7BG49</accession>
<dbReference type="SUPFAM" id="SSF46689">
    <property type="entry name" value="Homeodomain-like"/>
    <property type="match status" value="1"/>
</dbReference>
<dbReference type="PANTHER" id="PTHR30055">
    <property type="entry name" value="HTH-TYPE TRANSCRIPTIONAL REGULATOR RUTR"/>
    <property type="match status" value="1"/>
</dbReference>
<evidence type="ECO:0000256" key="2">
    <source>
        <dbReference type="ARBA" id="ARBA00023125"/>
    </source>
</evidence>
<feature type="DNA-binding region" description="H-T-H motif" evidence="3">
    <location>
        <begin position="39"/>
        <end position="58"/>
    </location>
</feature>
<dbReference type="AlphaFoldDB" id="A0A1G7BG49"/>
<dbReference type="PANTHER" id="PTHR30055:SF183">
    <property type="entry name" value="NUCLEOID OCCLUSION FACTOR SLMA"/>
    <property type="match status" value="1"/>
</dbReference>
<dbReference type="InterPro" id="IPR050109">
    <property type="entry name" value="HTH-type_TetR-like_transc_reg"/>
</dbReference>
<dbReference type="InterPro" id="IPR009057">
    <property type="entry name" value="Homeodomain-like_sf"/>
</dbReference>
<dbReference type="GO" id="GO:0003700">
    <property type="term" value="F:DNA-binding transcription factor activity"/>
    <property type="evidence" value="ECO:0007669"/>
    <property type="project" value="TreeGrafter"/>
</dbReference>
<keyword evidence="1" id="KW-0175">Coiled coil</keyword>
<gene>
    <name evidence="5" type="ORF">SAMN04488071_2496</name>
</gene>
<reference evidence="5 6" key="1">
    <citation type="submission" date="2016-10" db="EMBL/GenBank/DDBJ databases">
        <authorList>
            <person name="de Groot N.N."/>
        </authorList>
    </citation>
    <scope>NUCLEOTIDE SEQUENCE [LARGE SCALE GENOMIC DNA]</scope>
    <source>
        <strain evidence="5 6">CGMCC 1.9109</strain>
    </source>
</reference>
<dbReference type="InterPro" id="IPR041490">
    <property type="entry name" value="KstR2_TetR_C"/>
</dbReference>
<keyword evidence="2 3" id="KW-0238">DNA-binding</keyword>
<organism evidence="5 6">
    <name type="scientific">Kordiimonas lacus</name>
    <dbReference type="NCBI Taxonomy" id="637679"/>
    <lineage>
        <taxon>Bacteria</taxon>
        <taxon>Pseudomonadati</taxon>
        <taxon>Pseudomonadota</taxon>
        <taxon>Alphaproteobacteria</taxon>
        <taxon>Kordiimonadales</taxon>
        <taxon>Kordiimonadaceae</taxon>
        <taxon>Kordiimonas</taxon>
    </lineage>
</organism>
<dbReference type="SUPFAM" id="SSF48498">
    <property type="entry name" value="Tetracyclin repressor-like, C-terminal domain"/>
    <property type="match status" value="1"/>
</dbReference>
<evidence type="ECO:0000313" key="6">
    <source>
        <dbReference type="Proteomes" id="UP000183685"/>
    </source>
</evidence>
<evidence type="ECO:0000256" key="1">
    <source>
        <dbReference type="ARBA" id="ARBA00023054"/>
    </source>
</evidence>